<reference evidence="1" key="1">
    <citation type="submission" date="2021-01" db="EMBL/GenBank/DDBJ databases">
        <title>Modified the classification status of verrucomicrobia.</title>
        <authorList>
            <person name="Feng X."/>
        </authorList>
    </citation>
    <scope>NUCLEOTIDE SEQUENCE</scope>
    <source>
        <strain evidence="1">KCTC 22041</strain>
    </source>
</reference>
<dbReference type="SUPFAM" id="SSF48613">
    <property type="entry name" value="Heme oxygenase-like"/>
    <property type="match status" value="1"/>
</dbReference>
<proteinExistence type="predicted"/>
<accession>A0A934S4T3</accession>
<dbReference type="Gene3D" id="1.20.910.10">
    <property type="entry name" value="Heme oxygenase-like"/>
    <property type="match status" value="1"/>
</dbReference>
<evidence type="ECO:0000313" key="2">
    <source>
        <dbReference type="Proteomes" id="UP000603141"/>
    </source>
</evidence>
<comment type="caution">
    <text evidence="1">The sequence shown here is derived from an EMBL/GenBank/DDBJ whole genome shotgun (WGS) entry which is preliminary data.</text>
</comment>
<dbReference type="AlphaFoldDB" id="A0A934S4T3"/>
<gene>
    <name evidence="1" type="ORF">JIN85_02345</name>
</gene>
<dbReference type="InterPro" id="IPR016084">
    <property type="entry name" value="Haem_Oase-like_multi-hlx"/>
</dbReference>
<protein>
    <submittedName>
        <fullName evidence="1">DUF3050 domain-containing protein</fullName>
    </submittedName>
</protein>
<dbReference type="Pfam" id="PF11251">
    <property type="entry name" value="DUF3050"/>
    <property type="match status" value="1"/>
</dbReference>
<name>A0A934S4T3_9BACT</name>
<dbReference type="RefSeq" id="WP_200267258.1">
    <property type="nucleotide sequence ID" value="NZ_JAENIJ010000003.1"/>
</dbReference>
<sequence>MTTTFPANLAPRLDPIRQQLLEHRLYPLLTDLKSIRCFMEYHVFAVWDFMSLLKALQRGLTCVEVPWLPAKEPKLARLINEIVLGEESDLSIGGEPGSHYEIYLHAMEECGADTGPIEAVIARLRSGAWLEVALAEIEAPQCVLDFVQHTFKVLTGGKLHEIAAAFTYGREDLIPAMFGELVAKVDDSTQGKLSKFRYYLQRHIELDGDEHGEMGRQMVALLCGDDSALQNEAANAAAAALEARLKLWDGIAEMLEKKAK</sequence>
<keyword evidence="2" id="KW-1185">Reference proteome</keyword>
<organism evidence="1 2">
    <name type="scientific">Luteolibacter pohnpeiensis</name>
    <dbReference type="NCBI Taxonomy" id="454153"/>
    <lineage>
        <taxon>Bacteria</taxon>
        <taxon>Pseudomonadati</taxon>
        <taxon>Verrucomicrobiota</taxon>
        <taxon>Verrucomicrobiia</taxon>
        <taxon>Verrucomicrobiales</taxon>
        <taxon>Verrucomicrobiaceae</taxon>
        <taxon>Luteolibacter</taxon>
    </lineage>
</organism>
<evidence type="ECO:0000313" key="1">
    <source>
        <dbReference type="EMBL" id="MBK1881235.1"/>
    </source>
</evidence>
<dbReference type="Proteomes" id="UP000603141">
    <property type="component" value="Unassembled WGS sequence"/>
</dbReference>
<dbReference type="InterPro" id="IPR024423">
    <property type="entry name" value="DUF3050"/>
</dbReference>
<dbReference type="EMBL" id="JAENIJ010000003">
    <property type="protein sequence ID" value="MBK1881235.1"/>
    <property type="molecule type" value="Genomic_DNA"/>
</dbReference>